<comment type="caution">
    <text evidence="1">The sequence shown here is derived from an EMBL/GenBank/DDBJ whole genome shotgun (WGS) entry which is preliminary data.</text>
</comment>
<gene>
    <name evidence="1" type="ORF">JCM17846_11130</name>
</gene>
<organism evidence="1 2">
    <name type="scientific">Iodidimonas nitroreducens</name>
    <dbReference type="NCBI Taxonomy" id="1236968"/>
    <lineage>
        <taxon>Bacteria</taxon>
        <taxon>Pseudomonadati</taxon>
        <taxon>Pseudomonadota</taxon>
        <taxon>Alphaproteobacteria</taxon>
        <taxon>Iodidimonadales</taxon>
        <taxon>Iodidimonadaceae</taxon>
        <taxon>Iodidimonas</taxon>
    </lineage>
</organism>
<proteinExistence type="predicted"/>
<evidence type="ECO:0000313" key="1">
    <source>
        <dbReference type="EMBL" id="GER03431.1"/>
    </source>
</evidence>
<dbReference type="Proteomes" id="UP000324996">
    <property type="component" value="Unassembled WGS sequence"/>
</dbReference>
<sequence length="70" mass="6664">MITGAQQPQKGGIHGGHAAGSGGGGFGALKKGHAFLEHGNGGIALPAIGKAFFFAFKAGLSAFGGGIGKA</sequence>
<accession>A0A5A7N582</accession>
<protein>
    <submittedName>
        <fullName evidence="1">Uncharacterized protein</fullName>
    </submittedName>
</protein>
<dbReference type="AlphaFoldDB" id="A0A5A7N582"/>
<keyword evidence="2" id="KW-1185">Reference proteome</keyword>
<dbReference type="EMBL" id="BKCN01000004">
    <property type="protein sequence ID" value="GER03431.1"/>
    <property type="molecule type" value="Genomic_DNA"/>
</dbReference>
<evidence type="ECO:0000313" key="2">
    <source>
        <dbReference type="Proteomes" id="UP000324996"/>
    </source>
</evidence>
<name>A0A5A7N582_9PROT</name>
<reference evidence="1 2" key="1">
    <citation type="submission" date="2019-09" db="EMBL/GenBank/DDBJ databases">
        <title>NBRP : Genome information of microbial organism related human and environment.</title>
        <authorList>
            <person name="Hattori M."/>
            <person name="Oshima K."/>
            <person name="Inaba H."/>
            <person name="Suda W."/>
            <person name="Sakamoto M."/>
            <person name="Iino T."/>
            <person name="Kitahara M."/>
            <person name="Oshida Y."/>
            <person name="Iida T."/>
            <person name="Kudo T."/>
            <person name="Itoh T."/>
            <person name="Ohkuma M."/>
        </authorList>
    </citation>
    <scope>NUCLEOTIDE SEQUENCE [LARGE SCALE GENOMIC DNA]</scope>
    <source>
        <strain evidence="1 2">Q-1</strain>
    </source>
</reference>